<proteinExistence type="predicted"/>
<dbReference type="AlphaFoldDB" id="A0A1M7IXK2"/>
<evidence type="ECO:0000313" key="4">
    <source>
        <dbReference type="Proteomes" id="UP000273270"/>
    </source>
</evidence>
<evidence type="ECO:0000313" key="2">
    <source>
        <dbReference type="EMBL" id="STC94054.1"/>
    </source>
</evidence>
<dbReference type="OrthoDB" id="673595at2"/>
<protein>
    <submittedName>
        <fullName evidence="1">Heme oxygenase</fullName>
    </submittedName>
</protein>
<keyword evidence="4" id="KW-1185">Reference proteome</keyword>
<dbReference type="EMBL" id="UFVQ01000003">
    <property type="protein sequence ID" value="STC94054.1"/>
    <property type="molecule type" value="Genomic_DNA"/>
</dbReference>
<name>A0A1M7IXK2_CHRCU</name>
<evidence type="ECO:0000313" key="3">
    <source>
        <dbReference type="Proteomes" id="UP000255224"/>
    </source>
</evidence>
<organism evidence="2 3">
    <name type="scientific">Chryseobacterium carnipullorum</name>
    <dbReference type="NCBI Taxonomy" id="1124835"/>
    <lineage>
        <taxon>Bacteria</taxon>
        <taxon>Pseudomonadati</taxon>
        <taxon>Bacteroidota</taxon>
        <taxon>Flavobacteriia</taxon>
        <taxon>Flavobacteriales</taxon>
        <taxon>Weeksellaceae</taxon>
        <taxon>Chryseobacterium group</taxon>
        <taxon>Chryseobacterium</taxon>
    </lineage>
</organism>
<reference evidence="2 3" key="1">
    <citation type="submission" date="2018-06" db="EMBL/GenBank/DDBJ databases">
        <authorList>
            <consortium name="Pathogen Informatics"/>
            <person name="Doyle S."/>
        </authorList>
    </citation>
    <scope>NUCLEOTIDE SEQUENCE [LARGE SCALE GENOMIC DNA]</scope>
    <source>
        <strain evidence="2 3">NCTC13533</strain>
    </source>
</reference>
<reference evidence="1" key="3">
    <citation type="submission" date="2018-11" db="EMBL/GenBank/DDBJ databases">
        <title>Proposal to divide the Flavobacteriaceae and reorganize its genera based on Amino Acid Identity values calculated from whole genome sequences.</title>
        <authorList>
            <person name="Nicholson A.C."/>
            <person name="Gulvik C.A."/>
            <person name="Whitney A.M."/>
            <person name="Humrighouse B.W."/>
            <person name="Bell M."/>
            <person name="Holmes B."/>
            <person name="Steigerwalt A."/>
            <person name="Villarma A."/>
            <person name="Sheth M."/>
            <person name="Batra D."/>
            <person name="Pryor J."/>
            <person name="Bernardet J.-F."/>
            <person name="Hugo C."/>
            <person name="Kampfer P."/>
            <person name="Newman J."/>
            <person name="Mcquiston J.R."/>
        </authorList>
    </citation>
    <scope>NUCLEOTIDE SEQUENCE [LARGE SCALE GENOMIC DNA]</scope>
    <source>
        <strain evidence="1">G0188</strain>
    </source>
</reference>
<dbReference type="EMBL" id="CP033920">
    <property type="protein sequence ID" value="AZA49238.1"/>
    <property type="molecule type" value="Genomic_DNA"/>
</dbReference>
<sequence>MKTIHLFKFKDTISLKIPFFKESYGLETLNDLMKYDLMDTEKVTEFIIETQDDCNLEDRSQDDLLKMCEDADETIDHYFVTAVGEDDIL</sequence>
<evidence type="ECO:0000313" key="1">
    <source>
        <dbReference type="EMBL" id="AZA49238.1"/>
    </source>
</evidence>
<dbReference type="RefSeq" id="WP_073334671.1">
    <property type="nucleotide sequence ID" value="NZ_CP033920.1"/>
</dbReference>
<reference evidence="4" key="2">
    <citation type="submission" date="2018-11" db="EMBL/GenBank/DDBJ databases">
        <title>Proposal to divide the Flavobacteriaceae and reorganize its genera based on Amino Acid Identity values calculated from whole genome sequences.</title>
        <authorList>
            <person name="Nicholson A.C."/>
            <person name="Gulvik C.A."/>
            <person name="Whitney A.M."/>
            <person name="Humrighouse B.W."/>
            <person name="Bell M."/>
            <person name="Holmes B."/>
            <person name="Steigerwalt A.G."/>
            <person name="Villarma A."/>
            <person name="Sheth M."/>
            <person name="Batra D."/>
            <person name="Pryor J."/>
            <person name="Bernardet J.-F."/>
            <person name="Hugo C."/>
            <person name="Kampfer P."/>
            <person name="Newman J."/>
            <person name="McQuiston J.R."/>
        </authorList>
    </citation>
    <scope>NUCLEOTIDE SEQUENCE [LARGE SCALE GENOMIC DNA]</scope>
    <source>
        <strain evidence="4">G0188</strain>
    </source>
</reference>
<dbReference type="Proteomes" id="UP000273270">
    <property type="component" value="Chromosome"/>
</dbReference>
<dbReference type="Proteomes" id="UP000255224">
    <property type="component" value="Unassembled WGS sequence"/>
</dbReference>
<gene>
    <name evidence="1" type="ORF">EG346_14105</name>
    <name evidence="2" type="ORF">NCTC13533_01278</name>
</gene>
<dbReference type="KEGG" id="ccau:EG346_14105"/>
<accession>A0A1M7IXK2</accession>
<accession>A0A376DR39</accession>